<dbReference type="CDD" id="cd00090">
    <property type="entry name" value="HTH_ARSR"/>
    <property type="match status" value="1"/>
</dbReference>
<keyword evidence="4" id="KW-0804">Transcription</keyword>
<dbReference type="InterPro" id="IPR001845">
    <property type="entry name" value="HTH_ArsR_DNA-bd_dom"/>
</dbReference>
<keyword evidence="1" id="KW-0059">Arsenical resistance</keyword>
<dbReference type="EMBL" id="BMGJ01000007">
    <property type="protein sequence ID" value="GGD65630.1"/>
    <property type="molecule type" value="Genomic_DNA"/>
</dbReference>
<dbReference type="RefSeq" id="WP_099034424.1">
    <property type="nucleotide sequence ID" value="NZ_BMGJ01000007.1"/>
</dbReference>
<dbReference type="NCBIfam" id="NF033788">
    <property type="entry name" value="HTH_metalloreg"/>
    <property type="match status" value="1"/>
</dbReference>
<sequence length="127" mass="14766">MIEPLAFFKCLAEETRLKSLLLISEKNELCVCELTYALELSQPKVSRHLAELRKCGLLSDQRRGKWVYYRVNNALPSWASQVLALTVAENPQFMQKLLQRLEHMQNRPQSRCSDADNYCNEEHKEPA</sequence>
<protein>
    <submittedName>
        <fullName evidence="7">Transcriptional regulator</fullName>
    </submittedName>
</protein>
<dbReference type="PANTHER" id="PTHR33154:SF18">
    <property type="entry name" value="ARSENICAL RESISTANCE OPERON REPRESSOR"/>
    <property type="match status" value="1"/>
</dbReference>
<keyword evidence="3" id="KW-0238">DNA-binding</keyword>
<evidence type="ECO:0000256" key="3">
    <source>
        <dbReference type="ARBA" id="ARBA00023125"/>
    </source>
</evidence>
<dbReference type="InterPro" id="IPR011991">
    <property type="entry name" value="ArsR-like_HTH"/>
</dbReference>
<evidence type="ECO:0000313" key="7">
    <source>
        <dbReference type="EMBL" id="GGD65630.1"/>
    </source>
</evidence>
<evidence type="ECO:0000259" key="6">
    <source>
        <dbReference type="PROSITE" id="PS50987"/>
    </source>
</evidence>
<dbReference type="SMART" id="SM00418">
    <property type="entry name" value="HTH_ARSR"/>
    <property type="match status" value="1"/>
</dbReference>
<dbReference type="Proteomes" id="UP000614272">
    <property type="component" value="Unassembled WGS sequence"/>
</dbReference>
<evidence type="ECO:0000256" key="5">
    <source>
        <dbReference type="SAM" id="MobiDB-lite"/>
    </source>
</evidence>
<reference evidence="8" key="1">
    <citation type="journal article" date="2019" name="Int. J. Syst. Evol. Microbiol.">
        <title>The Global Catalogue of Microorganisms (GCM) 10K type strain sequencing project: providing services to taxonomists for standard genome sequencing and annotation.</title>
        <authorList>
            <consortium name="The Broad Institute Genomics Platform"/>
            <consortium name="The Broad Institute Genome Sequencing Center for Infectious Disease"/>
            <person name="Wu L."/>
            <person name="Ma J."/>
        </authorList>
    </citation>
    <scope>NUCLEOTIDE SEQUENCE [LARGE SCALE GENOMIC DNA]</scope>
    <source>
        <strain evidence="8">CGMCC 1.12923</strain>
    </source>
</reference>
<keyword evidence="8" id="KW-1185">Reference proteome</keyword>
<dbReference type="Gene3D" id="1.10.10.10">
    <property type="entry name" value="Winged helix-like DNA-binding domain superfamily/Winged helix DNA-binding domain"/>
    <property type="match status" value="1"/>
</dbReference>
<evidence type="ECO:0000313" key="8">
    <source>
        <dbReference type="Proteomes" id="UP000614272"/>
    </source>
</evidence>
<evidence type="ECO:0000256" key="2">
    <source>
        <dbReference type="ARBA" id="ARBA00023015"/>
    </source>
</evidence>
<comment type="caution">
    <text evidence="7">The sequence shown here is derived from an EMBL/GenBank/DDBJ whole genome shotgun (WGS) entry which is preliminary data.</text>
</comment>
<feature type="region of interest" description="Disordered" evidence="5">
    <location>
        <begin position="106"/>
        <end position="127"/>
    </location>
</feature>
<gene>
    <name evidence="7" type="primary">arsR</name>
    <name evidence="7" type="ORF">GCM10011357_21090</name>
</gene>
<keyword evidence="2" id="KW-0805">Transcription regulation</keyword>
<accession>A0ABQ1RG76</accession>
<dbReference type="Pfam" id="PF01022">
    <property type="entry name" value="HTH_5"/>
    <property type="match status" value="1"/>
</dbReference>
<dbReference type="PANTHER" id="PTHR33154">
    <property type="entry name" value="TRANSCRIPTIONAL REGULATOR, ARSR FAMILY"/>
    <property type="match status" value="1"/>
</dbReference>
<dbReference type="SUPFAM" id="SSF46785">
    <property type="entry name" value="Winged helix' DNA-binding domain"/>
    <property type="match status" value="1"/>
</dbReference>
<dbReference type="NCBIfam" id="NF007528">
    <property type="entry name" value="PRK10141.1"/>
    <property type="match status" value="1"/>
</dbReference>
<evidence type="ECO:0000256" key="1">
    <source>
        <dbReference type="ARBA" id="ARBA00022849"/>
    </source>
</evidence>
<dbReference type="InterPro" id="IPR036390">
    <property type="entry name" value="WH_DNA-bd_sf"/>
</dbReference>
<organism evidence="7 8">
    <name type="scientific">Lacimicrobium alkaliphilum</name>
    <dbReference type="NCBI Taxonomy" id="1526571"/>
    <lineage>
        <taxon>Bacteria</taxon>
        <taxon>Pseudomonadati</taxon>
        <taxon>Pseudomonadota</taxon>
        <taxon>Gammaproteobacteria</taxon>
        <taxon>Alteromonadales</taxon>
        <taxon>Alteromonadaceae</taxon>
        <taxon>Lacimicrobium</taxon>
    </lineage>
</organism>
<name>A0ABQ1RG76_9ALTE</name>
<dbReference type="PRINTS" id="PR00778">
    <property type="entry name" value="HTHARSR"/>
</dbReference>
<dbReference type="PROSITE" id="PS50987">
    <property type="entry name" value="HTH_ARSR_2"/>
    <property type="match status" value="1"/>
</dbReference>
<proteinExistence type="predicted"/>
<evidence type="ECO:0000256" key="4">
    <source>
        <dbReference type="ARBA" id="ARBA00023163"/>
    </source>
</evidence>
<dbReference type="InterPro" id="IPR036388">
    <property type="entry name" value="WH-like_DNA-bd_sf"/>
</dbReference>
<dbReference type="InterPro" id="IPR051081">
    <property type="entry name" value="HTH_MetalResp_TranReg"/>
</dbReference>
<feature type="domain" description="HTH arsR-type" evidence="6">
    <location>
        <begin position="1"/>
        <end position="105"/>
    </location>
</feature>